<dbReference type="PANTHER" id="PTHR37066:SF1">
    <property type="entry name" value="LNS2_PITP DOMAIN-CONTAINING PROTEIN"/>
    <property type="match status" value="1"/>
</dbReference>
<evidence type="ECO:0000313" key="3">
    <source>
        <dbReference type="EMBL" id="VFT91244.1"/>
    </source>
</evidence>
<sequence>MLAISSRTSSVSSWRNLAACFATFGRPRGAKSYTPQDLLALAEVADLERINKRGPLYLGKRFSIPHDSAVHPPRLRGRTFYMDGFKDVIRAQGLPQDIATKLDALNFVWNLHDKKWIEKLDALYIFKELNGHLEVPQSFSVPHDSADWPKQYGGMNLGWVVKVYRHDIANMPAKRKDQLDKLGFVWDIYSDWDERVAALTKYKALHGHACVPLVFDVPESPHWPKKFWGMKLGHIVKNTRHRSDTVPPEYVKALNAIGFDWSARNHYYV</sequence>
<feature type="domain" description="Helicase-associated" evidence="1">
    <location>
        <begin position="112"/>
        <end position="184"/>
    </location>
</feature>
<dbReference type="AlphaFoldDB" id="A0A485L1Q1"/>
<organism evidence="3 4">
    <name type="scientific">Aphanomyces stellatus</name>
    <dbReference type="NCBI Taxonomy" id="120398"/>
    <lineage>
        <taxon>Eukaryota</taxon>
        <taxon>Sar</taxon>
        <taxon>Stramenopiles</taxon>
        <taxon>Oomycota</taxon>
        <taxon>Saprolegniomycetes</taxon>
        <taxon>Saprolegniales</taxon>
        <taxon>Verrucalvaceae</taxon>
        <taxon>Aphanomyces</taxon>
    </lineage>
</organism>
<dbReference type="Pfam" id="PF03457">
    <property type="entry name" value="HA"/>
    <property type="match status" value="2"/>
</dbReference>
<evidence type="ECO:0000313" key="2">
    <source>
        <dbReference type="EMBL" id="KAF0694746.1"/>
    </source>
</evidence>
<keyword evidence="4" id="KW-1185">Reference proteome</keyword>
<reference evidence="2" key="2">
    <citation type="submission" date="2019-06" db="EMBL/GenBank/DDBJ databases">
        <title>Genomics analysis of Aphanomyces spp. identifies a new class of oomycete effector associated with host adaptation.</title>
        <authorList>
            <person name="Gaulin E."/>
        </authorList>
    </citation>
    <scope>NUCLEOTIDE SEQUENCE</scope>
    <source>
        <strain evidence="2">CBS 578.67</strain>
    </source>
</reference>
<evidence type="ECO:0000259" key="1">
    <source>
        <dbReference type="Pfam" id="PF03457"/>
    </source>
</evidence>
<accession>A0A485L1Q1</accession>
<dbReference type="Proteomes" id="UP000332933">
    <property type="component" value="Unassembled WGS sequence"/>
</dbReference>
<dbReference type="OrthoDB" id="72421at2759"/>
<evidence type="ECO:0000313" key="4">
    <source>
        <dbReference type="Proteomes" id="UP000332933"/>
    </source>
</evidence>
<gene>
    <name evidence="3" type="primary">Aste57867_14422</name>
    <name evidence="2" type="ORF">As57867_014368</name>
    <name evidence="3" type="ORF">ASTE57867_14422</name>
</gene>
<feature type="domain" description="Helicase-associated" evidence="1">
    <location>
        <begin position="191"/>
        <end position="259"/>
    </location>
</feature>
<reference evidence="3 4" key="1">
    <citation type="submission" date="2019-03" db="EMBL/GenBank/DDBJ databases">
        <authorList>
            <person name="Gaulin E."/>
            <person name="Dumas B."/>
        </authorList>
    </citation>
    <scope>NUCLEOTIDE SEQUENCE [LARGE SCALE GENOMIC DNA]</scope>
    <source>
        <strain evidence="3">CBS 568.67</strain>
    </source>
</reference>
<dbReference type="PANTHER" id="PTHR37066">
    <property type="entry name" value="HELICASE-ASSOCIATED"/>
    <property type="match status" value="1"/>
</dbReference>
<proteinExistence type="predicted"/>
<dbReference type="InterPro" id="IPR005114">
    <property type="entry name" value="Helicase_assoc"/>
</dbReference>
<dbReference type="EMBL" id="CAADRA010005561">
    <property type="protein sequence ID" value="VFT91244.1"/>
    <property type="molecule type" value="Genomic_DNA"/>
</dbReference>
<dbReference type="EMBL" id="VJMH01005540">
    <property type="protein sequence ID" value="KAF0694746.1"/>
    <property type="molecule type" value="Genomic_DNA"/>
</dbReference>
<name>A0A485L1Q1_9STRA</name>
<protein>
    <submittedName>
        <fullName evidence="3">Aste57867_14422 protein</fullName>
    </submittedName>
</protein>
<dbReference type="Gene3D" id="6.10.140.530">
    <property type="match status" value="1"/>
</dbReference>